<dbReference type="Proteomes" id="UP000305064">
    <property type="component" value="Unassembled WGS sequence"/>
</dbReference>
<dbReference type="InterPro" id="IPR022210">
    <property type="entry name" value="TF_GCR1-like"/>
</dbReference>
<feature type="compositionally biased region" description="Basic and acidic residues" evidence="1">
    <location>
        <begin position="34"/>
        <end position="60"/>
    </location>
</feature>
<feature type="domain" description="Transcription activator GCR1-like" evidence="2">
    <location>
        <begin position="245"/>
        <end position="309"/>
    </location>
</feature>
<reference evidence="3 4" key="1">
    <citation type="submission" date="2018-10" db="EMBL/GenBank/DDBJ databases">
        <title>Fifty Aureobasidium pullulans genomes reveal a recombining polyextremotolerant generalist.</title>
        <authorList>
            <person name="Gostincar C."/>
            <person name="Turk M."/>
            <person name="Zajc J."/>
            <person name="Gunde-Cimerman N."/>
        </authorList>
    </citation>
    <scope>NUCLEOTIDE SEQUENCE [LARGE SCALE GENOMIC DNA]</scope>
    <source>
        <strain evidence="3 4">EXF-4256</strain>
    </source>
</reference>
<sequence>MPPILLMKRTLDDLDNLDDFDDYDESEEEEIEEPQPKRLRNESPKAKEEETREKNDQVKEKDVADRVVELLVPRLETQMQQLVNGAAMRMLDVLGQKLARLESHIDEMHSEWKKSAANSLPNVTREDVRKQQLAGQQYQFGNRHQSAVQQYYGRTQVPPSTASAAPHTDASSRPDDALQSFFQEAAQAADNPAIVCPPNNRRAPFMARRPKPLATPEFLPTIQPNRAVNFPHGTADLAHEDAPQYRLQRGSESVMELWHEFFVGSAEKPAINELDHKYGSAWRWKDSKEGVYYSMRRVVIDEIQARVEARCPNATGATGHVWLAVCEEMDCERISKQFSLNQFIFELKRRDRTVPAPTPKVYNPLDPYPPPAPVLSRTTPSVQKLWTEWFVGKSSYNGYATFPSIIEVNRRYGNSWRQFTTSEYNIYLKRRCIIDIALRRIVELGGDKTETTKKVLKSMDAERVAQSLSLVQYHAWAREKYGYHASTRTHLPKHVADLGEAPEEAVELEARTRVQQDDEDGMFRENSADIDTAILDHEREKRDATGRNRHHKCRCHRITVRTQHTWQLFRGDHLSDMCGTSGYDSCWVKARDILDDIFDQRVGENVLSNRDGDRTSQAVEENGNGISRRHVFLIQYDLYRNEGNLDPGSCTDACKKLIADPFAGGRVDFECIEHAGADGEDGSSEPHEEEVISDDCDCATDDNRCDCVRDQICDTPDA</sequence>
<feature type="domain" description="Transcription activator GCR1-like" evidence="2">
    <location>
        <begin position="375"/>
        <end position="450"/>
    </location>
</feature>
<dbReference type="InterPro" id="IPR052146">
    <property type="entry name" value="HOT1"/>
</dbReference>
<dbReference type="GO" id="GO:0000978">
    <property type="term" value="F:RNA polymerase II cis-regulatory region sequence-specific DNA binding"/>
    <property type="evidence" value="ECO:0007669"/>
    <property type="project" value="TreeGrafter"/>
</dbReference>
<dbReference type="GO" id="GO:0060963">
    <property type="term" value="P:positive regulation of ribosomal protein gene transcription by RNA polymerase II"/>
    <property type="evidence" value="ECO:0007669"/>
    <property type="project" value="TreeGrafter"/>
</dbReference>
<name>A0AB38M497_AURPU</name>
<feature type="compositionally biased region" description="Acidic residues" evidence="1">
    <location>
        <begin position="13"/>
        <end position="33"/>
    </location>
</feature>
<dbReference type="GO" id="GO:0000981">
    <property type="term" value="F:DNA-binding transcription factor activity, RNA polymerase II-specific"/>
    <property type="evidence" value="ECO:0007669"/>
    <property type="project" value="TreeGrafter"/>
</dbReference>
<dbReference type="AlphaFoldDB" id="A0AB38M497"/>
<organism evidence="3 4">
    <name type="scientific">Aureobasidium pullulans</name>
    <name type="common">Black yeast</name>
    <name type="synonym">Pullularia pullulans</name>
    <dbReference type="NCBI Taxonomy" id="5580"/>
    <lineage>
        <taxon>Eukaryota</taxon>
        <taxon>Fungi</taxon>
        <taxon>Dikarya</taxon>
        <taxon>Ascomycota</taxon>
        <taxon>Pezizomycotina</taxon>
        <taxon>Dothideomycetes</taxon>
        <taxon>Dothideomycetidae</taxon>
        <taxon>Dothideales</taxon>
        <taxon>Saccotheciaceae</taxon>
        <taxon>Aureobasidium</taxon>
    </lineage>
</organism>
<evidence type="ECO:0000313" key="3">
    <source>
        <dbReference type="EMBL" id="THY76945.1"/>
    </source>
</evidence>
<dbReference type="PANTHER" id="PTHR37784:SF1">
    <property type="entry name" value="GLYCOLYTIC GENES TRANSCRIPTIONAL ACTIVATOR GCR1"/>
    <property type="match status" value="1"/>
</dbReference>
<evidence type="ECO:0000259" key="2">
    <source>
        <dbReference type="Pfam" id="PF12550"/>
    </source>
</evidence>
<dbReference type="Pfam" id="PF12550">
    <property type="entry name" value="GCR1_C"/>
    <property type="match status" value="2"/>
</dbReference>
<comment type="caution">
    <text evidence="3">The sequence shown here is derived from an EMBL/GenBank/DDBJ whole genome shotgun (WGS) entry which is preliminary data.</text>
</comment>
<gene>
    <name evidence="3" type="ORF">D6C94_02628</name>
</gene>
<dbReference type="PANTHER" id="PTHR37784">
    <property type="entry name" value="PROTEIN MSN1"/>
    <property type="match status" value="1"/>
</dbReference>
<proteinExistence type="predicted"/>
<dbReference type="EMBL" id="QZBJ01000013">
    <property type="protein sequence ID" value="THY76945.1"/>
    <property type="molecule type" value="Genomic_DNA"/>
</dbReference>
<feature type="region of interest" description="Disordered" evidence="1">
    <location>
        <begin position="9"/>
        <end position="60"/>
    </location>
</feature>
<accession>A0AB38M497</accession>
<evidence type="ECO:0000313" key="4">
    <source>
        <dbReference type="Proteomes" id="UP000305064"/>
    </source>
</evidence>
<evidence type="ECO:0000256" key="1">
    <source>
        <dbReference type="SAM" id="MobiDB-lite"/>
    </source>
</evidence>
<protein>
    <recommendedName>
        <fullName evidence="2">Transcription activator GCR1-like domain-containing protein</fullName>
    </recommendedName>
</protein>